<evidence type="ECO:0000313" key="2">
    <source>
        <dbReference type="Proteomes" id="UP001243717"/>
    </source>
</evidence>
<protein>
    <submittedName>
        <fullName evidence="1">Uncharacterized protein</fullName>
    </submittedName>
</protein>
<evidence type="ECO:0000313" key="1">
    <source>
        <dbReference type="EMBL" id="MDQ8195737.1"/>
    </source>
</evidence>
<dbReference type="RefSeq" id="WP_308986188.1">
    <property type="nucleotide sequence ID" value="NZ_JARXIC010000031.1"/>
</dbReference>
<dbReference type="Proteomes" id="UP001243717">
    <property type="component" value="Unassembled WGS sequence"/>
</dbReference>
<organism evidence="1 2">
    <name type="scientific">Thalassobacterium sedimentorum</name>
    <dbReference type="NCBI Taxonomy" id="3041258"/>
    <lineage>
        <taxon>Bacteria</taxon>
        <taxon>Pseudomonadati</taxon>
        <taxon>Verrucomicrobiota</taxon>
        <taxon>Opitutia</taxon>
        <taxon>Puniceicoccales</taxon>
        <taxon>Coraliomargaritaceae</taxon>
        <taxon>Thalassobacterium</taxon>
    </lineage>
</organism>
<comment type="caution">
    <text evidence="1">The sequence shown here is derived from an EMBL/GenBank/DDBJ whole genome shotgun (WGS) entry which is preliminary data.</text>
</comment>
<keyword evidence="2" id="KW-1185">Reference proteome</keyword>
<dbReference type="EMBL" id="JARXIC010000031">
    <property type="protein sequence ID" value="MDQ8195737.1"/>
    <property type="molecule type" value="Genomic_DNA"/>
</dbReference>
<reference evidence="1 2" key="1">
    <citation type="submission" date="2023-04" db="EMBL/GenBank/DDBJ databases">
        <title>A novel bacteria isolated from coastal sediment.</title>
        <authorList>
            <person name="Liu X.-J."/>
            <person name="Du Z.-J."/>
        </authorList>
    </citation>
    <scope>NUCLEOTIDE SEQUENCE [LARGE SCALE GENOMIC DNA]</scope>
    <source>
        <strain evidence="1 2">SDUM461004</strain>
    </source>
</reference>
<gene>
    <name evidence="1" type="ORF">QEH59_14995</name>
</gene>
<sequence length="349" mass="39812">MRNNHFEVIGMDLRSISYVNELSAYAVQIAQRYLDREGLAFPRTILISLRPEGSVDFEGDYRIQVAERSSVLLDLRWESSMTLEVACRAITEALLLQYALYNYGKEAAFNLRTWAVAALAGEVYYALRPAQFVELLQRSRANPDLLLSPLLESALRERDSSIEETSAYWIISAMKSSRLERPVIRSLFQQALAGINIETALTAAVQPLAPTAEPVSGQAWFSAQLEQLLGQEHDVIEAMNVSRDWLSALVRLEAPLVLESGEVTLNLRTLWKYRAEPQVQEFIQARYEILRLRMSRINPAYFNPARSLGVLFEGILSDAPSYKYLHSLTIYLSDWEDAKEMQEEIERRL</sequence>
<proteinExistence type="predicted"/>
<accession>A0ABU1ALQ3</accession>
<name>A0ABU1ALQ3_9BACT</name>